<feature type="transmembrane region" description="Helical" evidence="1">
    <location>
        <begin position="209"/>
        <end position="231"/>
    </location>
</feature>
<dbReference type="AlphaFoldDB" id="A0A5C5YK62"/>
<evidence type="ECO:0000313" key="3">
    <source>
        <dbReference type="Proteomes" id="UP000318053"/>
    </source>
</evidence>
<keyword evidence="1" id="KW-0472">Membrane</keyword>
<dbReference type="EMBL" id="SJPK01000001">
    <property type="protein sequence ID" value="TWT75290.1"/>
    <property type="molecule type" value="Genomic_DNA"/>
</dbReference>
<organism evidence="2 3">
    <name type="scientific">Allorhodopirellula solitaria</name>
    <dbReference type="NCBI Taxonomy" id="2527987"/>
    <lineage>
        <taxon>Bacteria</taxon>
        <taxon>Pseudomonadati</taxon>
        <taxon>Planctomycetota</taxon>
        <taxon>Planctomycetia</taxon>
        <taxon>Pirellulales</taxon>
        <taxon>Pirellulaceae</taxon>
        <taxon>Allorhodopirellula</taxon>
    </lineage>
</organism>
<dbReference type="RefSeq" id="WP_186774702.1">
    <property type="nucleotide sequence ID" value="NZ_SJPK01000001.1"/>
</dbReference>
<dbReference type="PANTHER" id="PTHR37305:SF1">
    <property type="entry name" value="MEMBRANE PROTEIN"/>
    <property type="match status" value="1"/>
</dbReference>
<sequence length="237" mass="25280">MKVAVRTLVSLTKKDFRVSSFPIALLVVGVVASYALAFAVFSDENLRGSQPEASGASVAMVAGGYFSMFMALPMLAVLSGTIMAGERADESIRFLSILPPTRTQIFASKLVVMIGVTFVLGWIVLSTIAAGHFMGRGSQLPSEVAERFPSLLWFAAAAFLTIATGYSISFFSTSSGVCTLAAFIIPVGMQVAIAFAQRKSSSLYEIDSVHLYSGVSIATGLIMIVSSWVCFRSREIL</sequence>
<feature type="transmembrane region" description="Helical" evidence="1">
    <location>
        <begin position="21"/>
        <end position="42"/>
    </location>
</feature>
<accession>A0A5C5YK62</accession>
<keyword evidence="3" id="KW-1185">Reference proteome</keyword>
<evidence type="ECO:0000256" key="1">
    <source>
        <dbReference type="SAM" id="Phobius"/>
    </source>
</evidence>
<keyword evidence="1" id="KW-1133">Transmembrane helix</keyword>
<dbReference type="Proteomes" id="UP000318053">
    <property type="component" value="Unassembled WGS sequence"/>
</dbReference>
<name>A0A5C5YK62_9BACT</name>
<dbReference type="PANTHER" id="PTHR37305">
    <property type="entry name" value="INTEGRAL MEMBRANE PROTEIN-RELATED"/>
    <property type="match status" value="1"/>
</dbReference>
<feature type="transmembrane region" description="Helical" evidence="1">
    <location>
        <begin position="106"/>
        <end position="131"/>
    </location>
</feature>
<gene>
    <name evidence="2" type="ORF">CA85_05800</name>
</gene>
<reference evidence="2 3" key="1">
    <citation type="submission" date="2019-02" db="EMBL/GenBank/DDBJ databases">
        <title>Deep-cultivation of Planctomycetes and their phenomic and genomic characterization uncovers novel biology.</title>
        <authorList>
            <person name="Wiegand S."/>
            <person name="Jogler M."/>
            <person name="Boedeker C."/>
            <person name="Pinto D."/>
            <person name="Vollmers J."/>
            <person name="Rivas-Marin E."/>
            <person name="Kohn T."/>
            <person name="Peeters S.H."/>
            <person name="Heuer A."/>
            <person name="Rast P."/>
            <person name="Oberbeckmann S."/>
            <person name="Bunk B."/>
            <person name="Jeske O."/>
            <person name="Meyerdierks A."/>
            <person name="Storesund J.E."/>
            <person name="Kallscheuer N."/>
            <person name="Luecker S."/>
            <person name="Lage O.M."/>
            <person name="Pohl T."/>
            <person name="Merkel B.J."/>
            <person name="Hornburger P."/>
            <person name="Mueller R.-W."/>
            <person name="Bruemmer F."/>
            <person name="Labrenz M."/>
            <person name="Spormann A.M."/>
            <person name="Op Den Camp H."/>
            <person name="Overmann J."/>
            <person name="Amann R."/>
            <person name="Jetten M.S.M."/>
            <person name="Mascher T."/>
            <person name="Medema M.H."/>
            <person name="Devos D.P."/>
            <person name="Kaster A.-K."/>
            <person name="Ovreas L."/>
            <person name="Rohde M."/>
            <person name="Galperin M.Y."/>
            <person name="Jogler C."/>
        </authorList>
    </citation>
    <scope>NUCLEOTIDE SEQUENCE [LARGE SCALE GENOMIC DNA]</scope>
    <source>
        <strain evidence="2 3">CA85</strain>
    </source>
</reference>
<evidence type="ECO:0000313" key="2">
    <source>
        <dbReference type="EMBL" id="TWT75290.1"/>
    </source>
</evidence>
<feature type="transmembrane region" description="Helical" evidence="1">
    <location>
        <begin position="62"/>
        <end position="85"/>
    </location>
</feature>
<feature type="transmembrane region" description="Helical" evidence="1">
    <location>
        <begin position="151"/>
        <end position="171"/>
    </location>
</feature>
<protein>
    <submittedName>
        <fullName evidence="2">ABC-2 family transporter protein</fullName>
    </submittedName>
</protein>
<dbReference type="Pfam" id="PF12730">
    <property type="entry name" value="ABC2_membrane_4"/>
    <property type="match status" value="1"/>
</dbReference>
<comment type="caution">
    <text evidence="2">The sequence shown here is derived from an EMBL/GenBank/DDBJ whole genome shotgun (WGS) entry which is preliminary data.</text>
</comment>
<keyword evidence="1" id="KW-0812">Transmembrane</keyword>
<proteinExistence type="predicted"/>
<feature type="transmembrane region" description="Helical" evidence="1">
    <location>
        <begin position="178"/>
        <end position="197"/>
    </location>
</feature>